<dbReference type="AlphaFoldDB" id="A0A8K1GQS7"/>
<dbReference type="EMBL" id="SWJQ01000070">
    <property type="protein sequence ID" value="TRZ23579.1"/>
    <property type="molecule type" value="Genomic_DNA"/>
</dbReference>
<evidence type="ECO:0000313" key="2">
    <source>
        <dbReference type="Proteomes" id="UP000796761"/>
    </source>
</evidence>
<evidence type="ECO:0000313" key="1">
    <source>
        <dbReference type="EMBL" id="TRZ23579.1"/>
    </source>
</evidence>
<name>A0A8K1GQS7_9PASS</name>
<proteinExistence type="predicted"/>
<accession>A0A8K1GQS7</accession>
<keyword evidence="2" id="KW-1185">Reference proteome</keyword>
<reference evidence="1" key="1">
    <citation type="submission" date="2019-04" db="EMBL/GenBank/DDBJ databases">
        <title>Genome assembly of Zosterops borbonicus 15179.</title>
        <authorList>
            <person name="Leroy T."/>
            <person name="Anselmetti Y."/>
            <person name="Tilak M.-K."/>
            <person name="Nabholz B."/>
        </authorList>
    </citation>
    <scope>NUCLEOTIDE SEQUENCE</scope>
    <source>
        <strain evidence="1">HGM_15179</strain>
        <tissue evidence="1">Muscle</tissue>
    </source>
</reference>
<protein>
    <submittedName>
        <fullName evidence="1">Uncharacterized protein</fullName>
    </submittedName>
</protein>
<organism evidence="1 2">
    <name type="scientific">Zosterops borbonicus</name>
    <dbReference type="NCBI Taxonomy" id="364589"/>
    <lineage>
        <taxon>Eukaryota</taxon>
        <taxon>Metazoa</taxon>
        <taxon>Chordata</taxon>
        <taxon>Craniata</taxon>
        <taxon>Vertebrata</taxon>
        <taxon>Euteleostomi</taxon>
        <taxon>Archelosauria</taxon>
        <taxon>Archosauria</taxon>
        <taxon>Dinosauria</taxon>
        <taxon>Saurischia</taxon>
        <taxon>Theropoda</taxon>
        <taxon>Coelurosauria</taxon>
        <taxon>Aves</taxon>
        <taxon>Neognathae</taxon>
        <taxon>Neoaves</taxon>
        <taxon>Telluraves</taxon>
        <taxon>Australaves</taxon>
        <taxon>Passeriformes</taxon>
        <taxon>Sylvioidea</taxon>
        <taxon>Zosteropidae</taxon>
        <taxon>Zosterops</taxon>
    </lineage>
</organism>
<comment type="caution">
    <text evidence="1">The sequence shown here is derived from an EMBL/GenBank/DDBJ whole genome shotgun (WGS) entry which is preliminary data.</text>
</comment>
<dbReference type="Proteomes" id="UP000796761">
    <property type="component" value="Unassembled WGS sequence"/>
</dbReference>
<gene>
    <name evidence="1" type="ORF">HGM15179_003543</name>
</gene>
<sequence length="116" mass="12959">MQMMICKNPKASFLMQISDRCYVNFKVCDPKLGNKMAGNCADMAVHTAATDLQHKEGDEERTLKTRGITGLRTGLGFYASTSILIVNMTLVTNDFMLYKYSIDSDRGCTTTLPPYE</sequence>